<accession>A0A6J4LS77</accession>
<name>A0A6J4LS77_9ACTN</name>
<sequence>DGDVGSAAVRRGRARRDPVDQRPHHRRLAVHRAPGPGRHRPNPGSAGWRL</sequence>
<dbReference type="AlphaFoldDB" id="A0A6J4LS77"/>
<protein>
    <submittedName>
        <fullName evidence="2">Uncharacterized protein</fullName>
    </submittedName>
</protein>
<proteinExistence type="predicted"/>
<feature type="non-terminal residue" evidence="2">
    <location>
        <position position="50"/>
    </location>
</feature>
<feature type="non-terminal residue" evidence="2">
    <location>
        <position position="1"/>
    </location>
</feature>
<evidence type="ECO:0000256" key="1">
    <source>
        <dbReference type="SAM" id="MobiDB-lite"/>
    </source>
</evidence>
<reference evidence="2" key="1">
    <citation type="submission" date="2020-02" db="EMBL/GenBank/DDBJ databases">
        <authorList>
            <person name="Meier V. D."/>
        </authorList>
    </citation>
    <scope>NUCLEOTIDE SEQUENCE</scope>
    <source>
        <strain evidence="2">AVDCRST_MAG29</strain>
    </source>
</reference>
<feature type="region of interest" description="Disordered" evidence="1">
    <location>
        <begin position="1"/>
        <end position="50"/>
    </location>
</feature>
<evidence type="ECO:0000313" key="2">
    <source>
        <dbReference type="EMBL" id="CAA9338471.1"/>
    </source>
</evidence>
<organism evidence="2">
    <name type="scientific">uncultured Nocardioidaceae bacterium</name>
    <dbReference type="NCBI Taxonomy" id="253824"/>
    <lineage>
        <taxon>Bacteria</taxon>
        <taxon>Bacillati</taxon>
        <taxon>Actinomycetota</taxon>
        <taxon>Actinomycetes</taxon>
        <taxon>Propionibacteriales</taxon>
        <taxon>Nocardioidaceae</taxon>
        <taxon>environmental samples</taxon>
    </lineage>
</organism>
<gene>
    <name evidence="2" type="ORF">AVDCRST_MAG29-1486</name>
</gene>
<dbReference type="EMBL" id="CADCUG010000093">
    <property type="protein sequence ID" value="CAA9338471.1"/>
    <property type="molecule type" value="Genomic_DNA"/>
</dbReference>